<keyword evidence="1" id="KW-0175">Coiled coil</keyword>
<name>A0A9P4SGQ1_9PEZI</name>
<gene>
    <name evidence="3" type="ORF">M501DRAFT_533738</name>
</gene>
<evidence type="ECO:0000256" key="2">
    <source>
        <dbReference type="SAM" id="MobiDB-lite"/>
    </source>
</evidence>
<accession>A0A9P4SGQ1</accession>
<keyword evidence="4" id="KW-1185">Reference proteome</keyword>
<organism evidence="3 4">
    <name type="scientific">Patellaria atrata CBS 101060</name>
    <dbReference type="NCBI Taxonomy" id="1346257"/>
    <lineage>
        <taxon>Eukaryota</taxon>
        <taxon>Fungi</taxon>
        <taxon>Dikarya</taxon>
        <taxon>Ascomycota</taxon>
        <taxon>Pezizomycotina</taxon>
        <taxon>Dothideomycetes</taxon>
        <taxon>Dothideomycetes incertae sedis</taxon>
        <taxon>Patellariales</taxon>
        <taxon>Patellariaceae</taxon>
        <taxon>Patellaria</taxon>
    </lineage>
</organism>
<evidence type="ECO:0000313" key="3">
    <source>
        <dbReference type="EMBL" id="KAF2841263.1"/>
    </source>
</evidence>
<feature type="compositionally biased region" description="Low complexity" evidence="2">
    <location>
        <begin position="499"/>
        <end position="512"/>
    </location>
</feature>
<feature type="region of interest" description="Disordered" evidence="2">
    <location>
        <begin position="1"/>
        <end position="34"/>
    </location>
</feature>
<feature type="compositionally biased region" description="Polar residues" evidence="2">
    <location>
        <begin position="484"/>
        <end position="498"/>
    </location>
</feature>
<dbReference type="InterPro" id="IPR021006">
    <property type="entry name" value="Hda2/3"/>
</dbReference>
<feature type="compositionally biased region" description="Basic and acidic residues" evidence="2">
    <location>
        <begin position="457"/>
        <end position="468"/>
    </location>
</feature>
<comment type="caution">
    <text evidence="3">The sequence shown here is derived from an EMBL/GenBank/DDBJ whole genome shotgun (WGS) entry which is preliminary data.</text>
</comment>
<dbReference type="Pfam" id="PF11496">
    <property type="entry name" value="HDA2-3"/>
    <property type="match status" value="1"/>
</dbReference>
<feature type="compositionally biased region" description="Basic and acidic residues" evidence="2">
    <location>
        <begin position="12"/>
        <end position="27"/>
    </location>
</feature>
<evidence type="ECO:0000313" key="4">
    <source>
        <dbReference type="Proteomes" id="UP000799429"/>
    </source>
</evidence>
<feature type="compositionally biased region" description="Low complexity" evidence="2">
    <location>
        <begin position="432"/>
        <end position="445"/>
    </location>
</feature>
<dbReference type="EMBL" id="MU006091">
    <property type="protein sequence ID" value="KAF2841263.1"/>
    <property type="molecule type" value="Genomic_DNA"/>
</dbReference>
<dbReference type="OrthoDB" id="3928273at2759"/>
<proteinExistence type="predicted"/>
<evidence type="ECO:0000256" key="1">
    <source>
        <dbReference type="SAM" id="Coils"/>
    </source>
</evidence>
<dbReference type="Gene3D" id="3.40.50.12360">
    <property type="match status" value="1"/>
</dbReference>
<dbReference type="Proteomes" id="UP000799429">
    <property type="component" value="Unassembled WGS sequence"/>
</dbReference>
<protein>
    <recommendedName>
        <fullName evidence="5">HDA1 complex subunit</fullName>
    </recommendedName>
</protein>
<feature type="coiled-coil region" evidence="1">
    <location>
        <begin position="521"/>
        <end position="736"/>
    </location>
</feature>
<feature type="compositionally biased region" description="Gly residues" evidence="2">
    <location>
        <begin position="761"/>
        <end position="777"/>
    </location>
</feature>
<feature type="region of interest" description="Disordered" evidence="2">
    <location>
        <begin position="74"/>
        <end position="106"/>
    </location>
</feature>
<dbReference type="GO" id="GO:0070823">
    <property type="term" value="C:HDA1 complex"/>
    <property type="evidence" value="ECO:0007669"/>
    <property type="project" value="InterPro"/>
</dbReference>
<dbReference type="AlphaFoldDB" id="A0A9P4SGQ1"/>
<sequence length="795" mass="87427">MSSRPSTASGETPKRDRPKGSIKERWAEIQQRSQKKLDEKLAALYATEVEPETVTSVKGTNAMSATHNVKLTVESRPLPLPISETRSPSRIPDRSPLPPAHPPQTSLRIATVPSLSSVTYLPQGGPDEAMEDGFINEDTPALSVNEYIIPVAMIGSQQAHYQRSIQYKRELIEVFTAKRWSTNSPIVAEANEFLVKLNNIATHLDIDNPSAATSEDAPPVHQAKWGEGMGKFLFLTHFFKALRQQDIHIIVMAKPGRTLDVLERFLLGKDISYARPDSLRSSQSQSTQDLLSVTILPTAGEESSAITKDAAAIIALDQSFEINSRKVQSLRKHGTIVDQLIPVYRPVVMYSAEHAMMCKLPERSMKDNVAKLSVVISCAAQLRQEAGKLPLDYPGAEQSATIAARLLIDGYGTWYIPSIGGITHKVDLSVPSPDSQFSPMSSSLSMGTQEHGSAQKRLRDAEEAESTKRTRLTPQPGTREGNDVSITRISDTVLGSQPSKAATSNATSSSSTPQSVVPQELARIRTALKEAEKRSTEAEKRANTAETSLLEHIRQMEQLQFRYEERANDIKKANTEKREALSFNDVLRQREERKSELLAKAKQETADVKEKLKAANEALLSSQAPGQAEFTALKVRTEVAEKGMKKAEDRLKSTQNELEYIRTQYQTASSAASELASTKTELMAKLQQAEKLAAGEASKVRQLSNDGWRDQYLRKIRELEGMLKSREDLCRKLSEDVRRAQLARQGVGTRQTSVPRSPRVSGGGVGVAFGGNGGVGSRQGSPLPGMSRVDRLRGE</sequence>
<feature type="region of interest" description="Disordered" evidence="2">
    <location>
        <begin position="432"/>
        <end position="520"/>
    </location>
</feature>
<feature type="compositionally biased region" description="Polar residues" evidence="2">
    <location>
        <begin position="1"/>
        <end position="10"/>
    </location>
</feature>
<feature type="region of interest" description="Disordered" evidence="2">
    <location>
        <begin position="743"/>
        <end position="795"/>
    </location>
</feature>
<reference evidence="3" key="1">
    <citation type="journal article" date="2020" name="Stud. Mycol.">
        <title>101 Dothideomycetes genomes: a test case for predicting lifestyles and emergence of pathogens.</title>
        <authorList>
            <person name="Haridas S."/>
            <person name="Albert R."/>
            <person name="Binder M."/>
            <person name="Bloem J."/>
            <person name="Labutti K."/>
            <person name="Salamov A."/>
            <person name="Andreopoulos B."/>
            <person name="Baker S."/>
            <person name="Barry K."/>
            <person name="Bills G."/>
            <person name="Bluhm B."/>
            <person name="Cannon C."/>
            <person name="Castanera R."/>
            <person name="Culley D."/>
            <person name="Daum C."/>
            <person name="Ezra D."/>
            <person name="Gonzalez J."/>
            <person name="Henrissat B."/>
            <person name="Kuo A."/>
            <person name="Liang C."/>
            <person name="Lipzen A."/>
            <person name="Lutzoni F."/>
            <person name="Magnuson J."/>
            <person name="Mondo S."/>
            <person name="Nolan M."/>
            <person name="Ohm R."/>
            <person name="Pangilinan J."/>
            <person name="Park H.-J."/>
            <person name="Ramirez L."/>
            <person name="Alfaro M."/>
            <person name="Sun H."/>
            <person name="Tritt A."/>
            <person name="Yoshinaga Y."/>
            <person name="Zwiers L.-H."/>
            <person name="Turgeon B."/>
            <person name="Goodwin S."/>
            <person name="Spatafora J."/>
            <person name="Crous P."/>
            <person name="Grigoriev I."/>
        </authorList>
    </citation>
    <scope>NUCLEOTIDE SEQUENCE</scope>
    <source>
        <strain evidence="3">CBS 101060</strain>
    </source>
</reference>
<dbReference type="InterPro" id="IPR038609">
    <property type="entry name" value="HDA1_su2/3_sf"/>
</dbReference>
<evidence type="ECO:0008006" key="5">
    <source>
        <dbReference type="Google" id="ProtNLM"/>
    </source>
</evidence>